<keyword evidence="3" id="KW-1185">Reference proteome</keyword>
<sequence length="739" mass="79166">MLSATVRFTEVSSPAVNVAPLLSRVPPPSHSSTFGPPDSAPLVAVALSGHSLAVFNVRDVKRVAVWALHPKTVFASNPVIHHAKLRIFAPIKAHIDLPRSASSRTIWSWTCDSDINHRDELSMDDTIFSVFAPASVPNHLIVVHHNAKISLVSHSLKSTETHSLQLDLPEPPKPKPAPAPASKKGKKSGGAAAAAAAKATAATPFEPTVLFAKDFAANGTLYLLLLVSTPEKHQPLAVLCTITAAGALDLVYAHPLPNPTSCKDSPFQFSLHAPSRHLVLFSESVPLQCAALDNKFIALLHVLSKAPSGEKSRYSVSLYSAAFGTVQGSTTFDADLIATIAPPEPKLGQPQRALTNDLVSELIAVDDHVIASLSSCHSKRGPSKAVLLRCTVESRPVSLLSVLGRNRASSPTDLVSSANVSLRAMLPQSDDVTQWTASLTSARDAEAQLLSNLASANSPAALEATLFNWLKKQARGQIVLHAMFDPAPRATPVFSRRVLEYLLKHNHVSHALMPVVLDAKRNLVEQQVSAPVLELTLKRVADVPEDELVKLVLVLCRAIAAQDGASKLFGDQDMDNQAAKRVLVRALAYPHTDVFVHSAMAKLDAVDAHLVLTVLTQMLVADDTDKAIVVPWLNHLLDAHLTTLLVAGASSSAAGAPPADQAGSSLVNAVHALQAALKPQAKAVAGVQDTVGVLTWFLQQVRQQQERQAVGKFVGLDGRVREQRQITQKERYQVEVVHF</sequence>
<dbReference type="GO" id="GO:0005730">
    <property type="term" value="C:nucleolus"/>
    <property type="evidence" value="ECO:0007669"/>
    <property type="project" value="TreeGrafter"/>
</dbReference>
<dbReference type="InterPro" id="IPR042859">
    <property type="entry name" value="NOL11"/>
</dbReference>
<proteinExistence type="predicted"/>
<accession>A0A1Y2I4R7</accession>
<evidence type="ECO:0000313" key="2">
    <source>
        <dbReference type="EMBL" id="ORZ41031.1"/>
    </source>
</evidence>
<comment type="caution">
    <text evidence="2">The sequence shown here is derived from an EMBL/GenBank/DDBJ whole genome shotgun (WGS) entry which is preliminary data.</text>
</comment>
<dbReference type="GO" id="GO:0030490">
    <property type="term" value="P:maturation of SSU-rRNA"/>
    <property type="evidence" value="ECO:0007669"/>
    <property type="project" value="InterPro"/>
</dbReference>
<feature type="compositionally biased region" description="Pro residues" evidence="1">
    <location>
        <begin position="169"/>
        <end position="179"/>
    </location>
</feature>
<dbReference type="AlphaFoldDB" id="A0A1Y2I4R7"/>
<organism evidence="2 3">
    <name type="scientific">Catenaria anguillulae PL171</name>
    <dbReference type="NCBI Taxonomy" id="765915"/>
    <lineage>
        <taxon>Eukaryota</taxon>
        <taxon>Fungi</taxon>
        <taxon>Fungi incertae sedis</taxon>
        <taxon>Blastocladiomycota</taxon>
        <taxon>Blastocladiomycetes</taxon>
        <taxon>Blastocladiales</taxon>
        <taxon>Catenariaceae</taxon>
        <taxon>Catenaria</taxon>
    </lineage>
</organism>
<protein>
    <submittedName>
        <fullName evidence="2">Uncharacterized protein</fullName>
    </submittedName>
</protein>
<dbReference type="PANTHER" id="PTHR15633">
    <property type="entry name" value="NUCLEOLAR PROTEIN 11"/>
    <property type="match status" value="1"/>
</dbReference>
<evidence type="ECO:0000256" key="1">
    <source>
        <dbReference type="SAM" id="MobiDB-lite"/>
    </source>
</evidence>
<evidence type="ECO:0000313" key="3">
    <source>
        <dbReference type="Proteomes" id="UP000193411"/>
    </source>
</evidence>
<dbReference type="OrthoDB" id="4349954at2759"/>
<name>A0A1Y2I4R7_9FUNG</name>
<dbReference type="Proteomes" id="UP000193411">
    <property type="component" value="Unassembled WGS sequence"/>
</dbReference>
<reference evidence="2 3" key="1">
    <citation type="submission" date="2016-07" db="EMBL/GenBank/DDBJ databases">
        <title>Pervasive Adenine N6-methylation of Active Genes in Fungi.</title>
        <authorList>
            <consortium name="DOE Joint Genome Institute"/>
            <person name="Mondo S.J."/>
            <person name="Dannebaum R.O."/>
            <person name="Kuo R.C."/>
            <person name="Labutti K."/>
            <person name="Haridas S."/>
            <person name="Kuo A."/>
            <person name="Salamov A."/>
            <person name="Ahrendt S.R."/>
            <person name="Lipzen A."/>
            <person name="Sullivan W."/>
            <person name="Andreopoulos W.B."/>
            <person name="Clum A."/>
            <person name="Lindquist E."/>
            <person name="Daum C."/>
            <person name="Ramamoorthy G.K."/>
            <person name="Gryganskyi A."/>
            <person name="Culley D."/>
            <person name="Magnuson J.K."/>
            <person name="James T.Y."/>
            <person name="O'Malley M.A."/>
            <person name="Stajich J.E."/>
            <person name="Spatafora J.W."/>
            <person name="Visel A."/>
            <person name="Grigoriev I.V."/>
        </authorList>
    </citation>
    <scope>NUCLEOTIDE SEQUENCE [LARGE SCALE GENOMIC DNA]</scope>
    <source>
        <strain evidence="2 3">PL171</strain>
    </source>
</reference>
<gene>
    <name evidence="2" type="ORF">BCR44DRAFT_1424237</name>
</gene>
<dbReference type="EMBL" id="MCFL01000002">
    <property type="protein sequence ID" value="ORZ41031.1"/>
    <property type="molecule type" value="Genomic_DNA"/>
</dbReference>
<dbReference type="PANTHER" id="PTHR15633:SF2">
    <property type="entry name" value="NUCLEOLAR PROTEIN 11"/>
    <property type="match status" value="1"/>
</dbReference>
<dbReference type="GO" id="GO:0003723">
    <property type="term" value="F:RNA binding"/>
    <property type="evidence" value="ECO:0007669"/>
    <property type="project" value="TreeGrafter"/>
</dbReference>
<feature type="region of interest" description="Disordered" evidence="1">
    <location>
        <begin position="162"/>
        <end position="190"/>
    </location>
</feature>